<gene>
    <name evidence="1" type="ORF">HS1_000623</name>
</gene>
<organism evidence="1 2">
    <name type="scientific">Desulfofervidus auxilii</name>
    <dbReference type="NCBI Taxonomy" id="1621989"/>
    <lineage>
        <taxon>Bacteria</taxon>
        <taxon>Pseudomonadati</taxon>
        <taxon>Thermodesulfobacteriota</taxon>
        <taxon>Candidatus Desulfofervidia</taxon>
        <taxon>Candidatus Desulfofervidales</taxon>
        <taxon>Candidatus Desulfofervidaceae</taxon>
        <taxon>Candidatus Desulfofervidus</taxon>
    </lineage>
</organism>
<sequence>MKKINLFDFYHGLDVDGSDLAIFAADYGRENCPCPSILLQ</sequence>
<dbReference type="EMBL" id="CP013015">
    <property type="protein sequence ID" value="AMM40429.1"/>
    <property type="molecule type" value="Genomic_DNA"/>
</dbReference>
<dbReference type="AlphaFoldDB" id="A0A7U4QJE1"/>
<dbReference type="KEGG" id="daw:HS1_000623"/>
<protein>
    <submittedName>
        <fullName evidence="1">Uncharacterized protein</fullName>
    </submittedName>
</protein>
<evidence type="ECO:0000313" key="2">
    <source>
        <dbReference type="Proteomes" id="UP000070560"/>
    </source>
</evidence>
<name>A0A7U4QJE1_DESA2</name>
<proteinExistence type="predicted"/>
<keyword evidence="2" id="KW-1185">Reference proteome</keyword>
<reference evidence="1 2" key="1">
    <citation type="submission" date="2015-10" db="EMBL/GenBank/DDBJ databases">
        <title>Candidatus Desulfofervidus auxilii, a hydrogenotrophic sulfate-reducing bacterium involved in the thermophilic anaerobic oxidation of methane.</title>
        <authorList>
            <person name="Krukenberg V."/>
            <person name="Richter M."/>
            <person name="Wegener G."/>
        </authorList>
    </citation>
    <scope>NUCLEOTIDE SEQUENCE [LARGE SCALE GENOMIC DNA]</scope>
    <source>
        <strain evidence="1 2">HS1</strain>
    </source>
</reference>
<evidence type="ECO:0000313" key="1">
    <source>
        <dbReference type="EMBL" id="AMM40429.1"/>
    </source>
</evidence>
<dbReference type="Proteomes" id="UP000070560">
    <property type="component" value="Chromosome"/>
</dbReference>
<accession>A0A7U4QJE1</accession>